<evidence type="ECO:0000256" key="1">
    <source>
        <dbReference type="SAM" id="Phobius"/>
    </source>
</evidence>
<keyword evidence="1" id="KW-0812">Transmembrane</keyword>
<dbReference type="Proteomes" id="UP000327191">
    <property type="component" value="Unassembled WGS sequence"/>
</dbReference>
<name>A0A5E7U0K3_PSEFL</name>
<sequence length="64" mass="7155">MYVYSNKERIRVQRGISIFILMVSTIFLVTSIYRYVECGGPGYAIVKAITGLCVGGIMLRFASK</sequence>
<protein>
    <submittedName>
        <fullName evidence="2">Uncharacterized protein</fullName>
    </submittedName>
</protein>
<reference evidence="2 3" key="1">
    <citation type="submission" date="2019-09" db="EMBL/GenBank/DDBJ databases">
        <authorList>
            <person name="Chandra G."/>
            <person name="Truman W A."/>
        </authorList>
    </citation>
    <scope>NUCLEOTIDE SEQUENCE [LARGE SCALE GENOMIC DNA]</scope>
    <source>
        <strain evidence="2">PS938</strain>
    </source>
</reference>
<keyword evidence="1" id="KW-0472">Membrane</keyword>
<accession>A0A5E7U0K3</accession>
<proteinExistence type="predicted"/>
<dbReference type="EMBL" id="CABVJE010000010">
    <property type="protein sequence ID" value="VVQ01414.1"/>
    <property type="molecule type" value="Genomic_DNA"/>
</dbReference>
<gene>
    <name evidence="2" type="ORF">PS938_02515</name>
</gene>
<feature type="transmembrane region" description="Helical" evidence="1">
    <location>
        <begin position="42"/>
        <end position="62"/>
    </location>
</feature>
<evidence type="ECO:0000313" key="2">
    <source>
        <dbReference type="EMBL" id="VVQ01414.1"/>
    </source>
</evidence>
<evidence type="ECO:0000313" key="3">
    <source>
        <dbReference type="Proteomes" id="UP000327191"/>
    </source>
</evidence>
<feature type="transmembrane region" description="Helical" evidence="1">
    <location>
        <begin position="16"/>
        <end position="36"/>
    </location>
</feature>
<dbReference type="AlphaFoldDB" id="A0A5E7U0K3"/>
<organism evidence="2 3">
    <name type="scientific">Pseudomonas fluorescens</name>
    <dbReference type="NCBI Taxonomy" id="294"/>
    <lineage>
        <taxon>Bacteria</taxon>
        <taxon>Pseudomonadati</taxon>
        <taxon>Pseudomonadota</taxon>
        <taxon>Gammaproteobacteria</taxon>
        <taxon>Pseudomonadales</taxon>
        <taxon>Pseudomonadaceae</taxon>
        <taxon>Pseudomonas</taxon>
    </lineage>
</organism>
<keyword evidence="1" id="KW-1133">Transmembrane helix</keyword>